<dbReference type="InterPro" id="IPR008984">
    <property type="entry name" value="SMAD_FHA_dom_sf"/>
</dbReference>
<evidence type="ECO:0000256" key="18">
    <source>
        <dbReference type="ARBA" id="ARBA00023180"/>
    </source>
</evidence>
<feature type="compositionally biased region" description="Low complexity" evidence="24">
    <location>
        <begin position="1524"/>
        <end position="1535"/>
    </location>
</feature>
<evidence type="ECO:0000256" key="1">
    <source>
        <dbReference type="ARBA" id="ARBA00004123"/>
    </source>
</evidence>
<dbReference type="GO" id="GO:0005737">
    <property type="term" value="C:cytoplasm"/>
    <property type="evidence" value="ECO:0007669"/>
    <property type="project" value="UniProtKB-SubCell"/>
</dbReference>
<dbReference type="GO" id="GO:0051983">
    <property type="term" value="P:regulation of chromosome segregation"/>
    <property type="evidence" value="ECO:0007669"/>
    <property type="project" value="TreeGrafter"/>
</dbReference>
<evidence type="ECO:0000256" key="24">
    <source>
        <dbReference type="SAM" id="MobiDB-lite"/>
    </source>
</evidence>
<keyword evidence="31" id="KW-1185">Reference proteome</keyword>
<keyword evidence="14" id="KW-0832">Ubl conjugation</keyword>
<feature type="compositionally biased region" description="Basic and acidic residues" evidence="24">
    <location>
        <begin position="976"/>
        <end position="987"/>
    </location>
</feature>
<feature type="domain" description="Tyrosine-protein phosphatase" evidence="28">
    <location>
        <begin position="425"/>
        <end position="679"/>
    </location>
</feature>
<keyword evidence="9" id="KW-0597">Phosphoprotein</keyword>
<keyword evidence="19" id="KW-0539">Nucleus</keyword>
<feature type="compositionally biased region" description="Polar residues" evidence="24">
    <location>
        <begin position="1093"/>
        <end position="1120"/>
    </location>
</feature>
<evidence type="ECO:0000256" key="25">
    <source>
        <dbReference type="SAM" id="Phobius"/>
    </source>
</evidence>
<feature type="domain" description="Tyrosine specific protein phosphatases" evidence="29">
    <location>
        <begin position="313"/>
        <end position="384"/>
    </location>
</feature>
<feature type="compositionally biased region" description="Basic and acidic residues" evidence="24">
    <location>
        <begin position="2565"/>
        <end position="2591"/>
    </location>
</feature>
<gene>
    <name evidence="30" type="ORF">KIL84_003336</name>
</gene>
<organism evidence="30 31">
    <name type="scientific">Mauremys mutica</name>
    <name type="common">yellowpond turtle</name>
    <dbReference type="NCBI Taxonomy" id="74926"/>
    <lineage>
        <taxon>Eukaryota</taxon>
        <taxon>Metazoa</taxon>
        <taxon>Chordata</taxon>
        <taxon>Craniata</taxon>
        <taxon>Vertebrata</taxon>
        <taxon>Euteleostomi</taxon>
        <taxon>Archelosauria</taxon>
        <taxon>Testudinata</taxon>
        <taxon>Testudines</taxon>
        <taxon>Cryptodira</taxon>
        <taxon>Durocryptodira</taxon>
        <taxon>Testudinoidea</taxon>
        <taxon>Geoemydidae</taxon>
        <taxon>Geoemydinae</taxon>
        <taxon>Mauremys</taxon>
    </lineage>
</organism>
<dbReference type="PROSITE" id="PS50055">
    <property type="entry name" value="TYR_PHOSPHATASE_PTP"/>
    <property type="match status" value="2"/>
</dbReference>
<keyword evidence="20" id="KW-0131">Cell cycle</keyword>
<evidence type="ECO:0000256" key="13">
    <source>
        <dbReference type="ARBA" id="ARBA00022801"/>
    </source>
</evidence>
<feature type="compositionally biased region" description="Polar residues" evidence="24">
    <location>
        <begin position="3300"/>
        <end position="3310"/>
    </location>
</feature>
<dbReference type="InterPro" id="IPR003595">
    <property type="entry name" value="Tyr_Pase_cat"/>
</dbReference>
<feature type="compositionally biased region" description="Basic and acidic residues" evidence="24">
    <location>
        <begin position="2724"/>
        <end position="2738"/>
    </location>
</feature>
<dbReference type="EC" id="3.1.3.48" evidence="5"/>
<feature type="compositionally biased region" description="Basic and acidic residues" evidence="24">
    <location>
        <begin position="2822"/>
        <end position="2843"/>
    </location>
</feature>
<feature type="compositionally biased region" description="Low complexity" evidence="24">
    <location>
        <begin position="1450"/>
        <end position="1500"/>
    </location>
</feature>
<feature type="compositionally biased region" description="Polar residues" evidence="24">
    <location>
        <begin position="3248"/>
        <end position="3261"/>
    </location>
</feature>
<evidence type="ECO:0000256" key="26">
    <source>
        <dbReference type="SAM" id="SignalP"/>
    </source>
</evidence>
<comment type="similarity">
    <text evidence="4">Belongs to the protein-tyrosine phosphatase family. Receptor class 4 subfamily.</text>
</comment>
<feature type="compositionally biased region" description="Basic residues" evidence="24">
    <location>
        <begin position="1247"/>
        <end position="1261"/>
    </location>
</feature>
<dbReference type="SUPFAM" id="SSF52799">
    <property type="entry name" value="(Phosphotyrosine protein) phosphatases II"/>
    <property type="match status" value="2"/>
</dbReference>
<evidence type="ECO:0000256" key="19">
    <source>
        <dbReference type="ARBA" id="ARBA00023242"/>
    </source>
</evidence>
<dbReference type="GO" id="GO:0007088">
    <property type="term" value="P:regulation of mitotic nuclear division"/>
    <property type="evidence" value="ECO:0007669"/>
    <property type="project" value="TreeGrafter"/>
</dbReference>
<dbReference type="PRINTS" id="PR00700">
    <property type="entry name" value="PRTYPHPHTASE"/>
</dbReference>
<feature type="compositionally biased region" description="Basic and acidic residues" evidence="24">
    <location>
        <begin position="3394"/>
        <end position="3404"/>
    </location>
</feature>
<dbReference type="PROSITE" id="PS00383">
    <property type="entry name" value="TYR_PHOSPHATASE_1"/>
    <property type="match status" value="2"/>
</dbReference>
<dbReference type="EMBL" id="JAHDVG010000486">
    <property type="protein sequence ID" value="KAH1167853.1"/>
    <property type="molecule type" value="Genomic_DNA"/>
</dbReference>
<dbReference type="PANTHER" id="PTHR21603:SF17">
    <property type="entry name" value="PROLIFERATION MARKER PROTEIN KI-67"/>
    <property type="match status" value="1"/>
</dbReference>
<feature type="compositionally biased region" description="Polar residues" evidence="24">
    <location>
        <begin position="2689"/>
        <end position="2701"/>
    </location>
</feature>
<feature type="compositionally biased region" description="Basic and acidic residues" evidence="24">
    <location>
        <begin position="1265"/>
        <end position="1284"/>
    </location>
</feature>
<feature type="region of interest" description="Disordered" evidence="24">
    <location>
        <begin position="2094"/>
        <end position="2127"/>
    </location>
</feature>
<dbReference type="InterPro" id="IPR000387">
    <property type="entry name" value="Tyr_Pase_dom"/>
</dbReference>
<feature type="compositionally biased region" description="Basic and acidic residues" evidence="24">
    <location>
        <begin position="3320"/>
        <end position="3331"/>
    </location>
</feature>
<dbReference type="PROSITE" id="PS50056">
    <property type="entry name" value="TYR_PHOSPHATASE_2"/>
    <property type="match status" value="2"/>
</dbReference>
<feature type="compositionally biased region" description="Polar residues" evidence="24">
    <location>
        <begin position="2976"/>
        <end position="2989"/>
    </location>
</feature>
<keyword evidence="17 25" id="KW-0472">Membrane</keyword>
<evidence type="ECO:0000256" key="5">
    <source>
        <dbReference type="ARBA" id="ARBA00013064"/>
    </source>
</evidence>
<sequence>MMEQSNSFLIVCISFLLVEASAHNGTTPSNNTTTKPPEVNNSHQQLLTSMLILLLVFIIFILLAGYFFRFRKHRKAVVTSSDKKMPNGILEEQEQQRVMLLSRSPSGPKKYFPIPVEHLEEEIRIRSADDGKRFREEFNSLPARCMQGTFEMANKEENREKNRYPNILPYDHSRVILTQIDGVQSSDYINASYIDGYKEKNKFIAAQGPKQETVNDFWRLIWEQKSSIIVMLTNLKERKEDKCYQYWPDQGCWTYGNIRVSVEDTIVLVDYTIRKFCIQSQLHDGCKVPRLVTQLHFTSWPDFGVPFTPIGMLKFLKKVKTLNPSHAGPIVVHCSAGVGRTGTFIVIDAILDMMHAEQKVDVFEFVTRIRNQRPQMVQTDMQYSFIYQALLEYYLYGDTELDVSSLEKHLQASNTTTPHLVKTGVEEEFKKLTNVRIMKENMRTGNLPANMKKARVIQIIPYDFNRVILSMKRGQEYTDYINASFIDGYRQKDYFIATQGPLPHTVEDFWRMVWEWKCHTIVMLTEVQEREQEKCFQYWPSEGSVTHGEINIELKNDSLLDAISVRDFIITFNQEKQSRLVRQFHFHGWPEIGIPAEGKGMIDLIAAVQKQQQQTGNHPITVHCSAGAGRTGTFIALSNVLERVKAEGLLDVFQAVKSLRMQRPHMVQTLEQYEFCYRVNSIPLITMFRQTPEYTNSYSTNVSTKWMDAHTSQPILPVVKRNEKIGFFSHTHDESSHTRRTIYRSDGCVSPDLCPDTSLHRVKLLRALGRKNPGPCILPPHSPRREGNKIVPERCLSRRPEFLQLQKGDFCQQVRFPVSKMPLFGKIVVIKRNGTDGIHFPLTASSCLFGRKTECDIRIQLPQVSKEHCKIEVNENKEAILINLSTVNPTQLNGNSFQQPAHLKHGDVFTIVDRSFRFEYPPQSTPRKRLSRTPKNETLQVLHVQQVAEVELQSPTSKSPHTSDKNIDSEGQNFGENDKQSTEEDISRVVPAKQHATPKSTYRTAKSNRRENEMSPFSKLYELLKNEIDVKTQKDGNEEILMPRQAETNAQQISLLIFPSGQETQTKEKETIIGEDIEQSKVKEQEINDVELNQISTEGNSSKTNEISSANSGEPQTGQDPSLGVKATEIVNEIQKKDVVCSSVRGNESCILGKSNKYSKQKRNSKQLTPRKSLNAEEVLKEIHDETYSVSITKERDSETVGFSPGYSDSKSPKGSVRQSKKISNKSPLSELLTPERLTPKDESSASHKHHSGARRGRRMSSGKMAEETLERDPSQEHYKNVDIKGRDVKEKLSTENYQQKLEVEDANIVLGPHRLSSKRRCSESVALLRDDEVASEINISSLPIEEKKSGETKRLPQKRKSGELELLHQPSGKRKRVSFGGHLSPELFDKSLPPNSPLRRGAIPARLSLPFGNSPRAVLKKGQGFKRLVIKDLSEHLQRQKSSQKNLPARRSPAASPPARRSPAASPPARRSPAASPPARRSPAASPPARRSPAASPPALEKMSPKLTANSPSNTPFTKGRFSISHISTPSPTSKEQGTAATEVKESDGDFTGVKIPESLHINQEHQVSVPTTPKQLIRRSIRFSAKRTPMKRRSDAVETIHSKRRSGASKANLLVAKSWAEVVKLGVARPQVKAVKKCVLKGKSTKTLTKSPKTPARKVKGHFSTGHADSPATIVIGRAHTTTVKLVGEAPRVVKNCALKQNMDINESFTGMTEMFRTPVNENQRSPSLSAAHKTDLTPSCAEVEGSEVHTPEESGEMVISPLSTSGMSQQRKDCQDVVSRFLRVEKSPNSAFVAIKLKQTPKKERTVLEEKMEMSNPLVMPEKHATEMRVGVKRLVKTPKQKTEPVEALSGVKRLLRTPKQKTEPVEALSGVKRLLRTPKQKTEPVEALSGVKRLLRTPKQKTEPVEALSGVKRLLRTPKQKTEPVEALSGIKRLLRTPEQKMEPLTDEIALKRLLKTPAQKKQIVNDLVGVSFMKRTQKQKCQPVEDMIGISHMKTSKQKIQSEDTVGIKRLLKTSNERVEPVEDMFGISRLLRTPREKYLPVDDFVGLQKFMAEPKQKYSNSEVDYAGVKEIFDTPKEIKVKVTDLMQENNSPHIDPKSEHESRGNYERELKREKKMEDSLEKTSLPFVRSRNRNIKNEQELQESLEHACISPESEIVKNIENIEKEKMSDSSQTESHNLSNSVISLLLTKMDPVQEPAVQLQRELNQYLKDSDDKELLFENPVAPQLNLIQESIDLSSKDKKSTRAKQQKIEIKENPSSLRECEENLKKNVNLLELPVLMKERIEDQKEEAVAFTSVVKNLGRNERTNQCMQEEIISKIHVHKQLDKNKEAVSAGEINGTFHSSRRGKRSLESHDKDSLMLQRETKSMKQNLQTVHQSVTNHILIMENDQSLKTANVSSSSKNVKGHPLQTGLIAPEDKSGQDSVKNNEKVALSVRKRSTGEKKLEMLESLVPAKRTRRGKTEDNKQGFTEEHDAKEKPQRQTTRNPGRAETEKCIQTDKKDFANSIIEAAAVKESEINKPINLEIIVTEMKGRKSLRVKSRKQLEETKNVSTEMGPENVRRVQETKKTSKETVVKTHKSIKNETKASQGNKEAETGQSLKLKKSHFENTNEPPLDVHSLQANRNSIKKTNQTHGNKRGQKGILDIKEGEFAKNEKMIPQNISETEPETISTKDSLGSLQTVQSSKTTEAPNNPTAAMVYGPKDDERTVLRRGKRIRKGDGKQEASETKQIEILENNPTEANENIPRRDRGKKVHFELEEASSASLRGKQILPEGNDKDQNETSENIPSQANENLSRRGRRKEVDLSPHAVSSISLREKYGLPESDAKKEATKKDQDAALESSASPTKENTSRRGRRKQVDHRVLAANSTFGGKFSLPGDSGKEEMSEDENVPLEAIVSPTKEKLSRRGRRNQVSLTSQAASCTSLRGKSSLTENGGKEKVPKEDQNVSLGNTAEVKANPPRKGRRKQVEVTTQAASSTSLRGKSSLPENDGKEKVPKEDQNVPLGNTTEAKANPPRKGRRKQVEVTTQAASSTPLRGKSSLPENDGKEKVPKEDQNVPLENITEAKANPPRKGRRKQVEVTTQAASSTSLRGKSSLPENDGKEKVPKEDQNVPLENITSQASKRGRRKQVDLTSQAASSTPLRGKSSLPENDGKEKVPKEDQNVPLGNTTEAKANPPRKGRRKQVEVTTQAASSTSLRGKSSLPENDGKEKVPKEDQNVPLGNTTEAKANPPRKGRRKQVEVTTQAASSTSLRGKSSLPENDGKEKVPKEDQNVPLENITSQASKRGRRKQVDLTSQAASSTPLRGKSSLPENDGKEKVPKEDQNVPLGNTTKAKANPPRKGRRKQVDLASQAASSTSLRGKRHLPEDEKAAKKLKSECGESITLQKETRNKTKGELGKGGISMIQSAGGTERKTRTSARTRK</sequence>
<feature type="compositionally biased region" description="Polar residues" evidence="24">
    <location>
        <begin position="1508"/>
        <end position="1518"/>
    </location>
</feature>
<dbReference type="GO" id="GO:0005634">
    <property type="term" value="C:nucleus"/>
    <property type="evidence" value="ECO:0007669"/>
    <property type="project" value="UniProtKB-SubCell"/>
</dbReference>
<feature type="region of interest" description="Disordered" evidence="24">
    <location>
        <begin position="1648"/>
        <end position="1667"/>
    </location>
</feature>
<evidence type="ECO:0000259" key="27">
    <source>
        <dbReference type="PROSITE" id="PS50006"/>
    </source>
</evidence>
<dbReference type="Proteomes" id="UP000827986">
    <property type="component" value="Unassembled WGS sequence"/>
</dbReference>
<keyword evidence="13" id="KW-0378">Hydrolase</keyword>
<name>A0A9D3WWA2_9SAUR</name>
<dbReference type="SMART" id="SM00404">
    <property type="entry name" value="PTPc_motif"/>
    <property type="match status" value="2"/>
</dbReference>
<evidence type="ECO:0000256" key="22">
    <source>
        <dbReference type="ARBA" id="ARBA00062223"/>
    </source>
</evidence>
<evidence type="ECO:0000256" key="6">
    <source>
        <dbReference type="ARBA" id="ARBA00022475"/>
    </source>
</evidence>
<keyword evidence="10 25" id="KW-0812">Transmembrane</keyword>
<feature type="domain" description="FHA" evidence="27">
    <location>
        <begin position="847"/>
        <end position="897"/>
    </location>
</feature>
<keyword evidence="8" id="KW-1017">Isopeptide bond</keyword>
<dbReference type="InterPro" id="IPR000253">
    <property type="entry name" value="FHA_dom"/>
</dbReference>
<feature type="compositionally biased region" description="Basic and acidic residues" evidence="24">
    <location>
        <begin position="2942"/>
        <end position="2952"/>
    </location>
</feature>
<feature type="compositionally biased region" description="Polar residues" evidence="24">
    <location>
        <begin position="3031"/>
        <end position="3041"/>
    </location>
</feature>
<feature type="compositionally biased region" description="Polar residues" evidence="24">
    <location>
        <begin position="2789"/>
        <end position="2800"/>
    </location>
</feature>
<keyword evidence="7" id="KW-0963">Cytoplasm</keyword>
<feature type="compositionally biased region" description="Basic and acidic residues" evidence="24">
    <location>
        <begin position="2100"/>
        <end position="2127"/>
    </location>
</feature>
<evidence type="ECO:0000256" key="17">
    <source>
        <dbReference type="ARBA" id="ARBA00023136"/>
    </source>
</evidence>
<dbReference type="SMART" id="SM01295">
    <property type="entry name" value="K167R"/>
    <property type="match status" value="1"/>
</dbReference>
<evidence type="ECO:0000313" key="31">
    <source>
        <dbReference type="Proteomes" id="UP000827986"/>
    </source>
</evidence>
<protein>
    <recommendedName>
        <fullName evidence="23">Receptor-type tyrosine-protein phosphatase epsilon</fullName>
        <ecNumber evidence="5">3.1.3.48</ecNumber>
    </recommendedName>
</protein>
<comment type="subunit">
    <text evidence="22">Monomer. Isoform 2: Homodimer. Can form oligomers. Dimerization is increased by oxidative stress and decreased by EGFR. Isoform 2 interacts with GRB2.</text>
</comment>
<dbReference type="Pfam" id="PF00498">
    <property type="entry name" value="FHA"/>
    <property type="match status" value="1"/>
</dbReference>
<feature type="compositionally biased region" description="Basic and acidic residues" evidence="24">
    <location>
        <begin position="3268"/>
        <end position="3279"/>
    </location>
</feature>
<dbReference type="GO" id="GO:0005694">
    <property type="term" value="C:chromosome"/>
    <property type="evidence" value="ECO:0007669"/>
    <property type="project" value="TreeGrafter"/>
</dbReference>
<feature type="compositionally biased region" description="Basic and acidic residues" evidence="24">
    <location>
        <begin position="2996"/>
        <end position="3007"/>
    </location>
</feature>
<dbReference type="SMART" id="SM00194">
    <property type="entry name" value="PTPc"/>
    <property type="match status" value="2"/>
</dbReference>
<evidence type="ECO:0000256" key="20">
    <source>
        <dbReference type="ARBA" id="ARBA00023306"/>
    </source>
</evidence>
<reference evidence="30" key="1">
    <citation type="submission" date="2021-09" db="EMBL/GenBank/DDBJ databases">
        <title>The genome of Mauremys mutica provides insights into the evolution of semi-aquatic lifestyle.</title>
        <authorList>
            <person name="Gong S."/>
            <person name="Gao Y."/>
        </authorList>
    </citation>
    <scope>NUCLEOTIDE SEQUENCE</scope>
    <source>
        <strain evidence="30">MM-2020</strain>
        <tissue evidence="30">Muscle</tissue>
    </source>
</reference>
<dbReference type="Pfam" id="PF08065">
    <property type="entry name" value="KI67R"/>
    <property type="match status" value="1"/>
</dbReference>
<evidence type="ECO:0000256" key="11">
    <source>
        <dbReference type="ARBA" id="ARBA00022729"/>
    </source>
</evidence>
<evidence type="ECO:0000256" key="14">
    <source>
        <dbReference type="ARBA" id="ARBA00022843"/>
    </source>
</evidence>
<dbReference type="SMART" id="SM00240">
    <property type="entry name" value="FHA"/>
    <property type="match status" value="1"/>
</dbReference>
<feature type="region of interest" description="Disordered" evidence="24">
    <location>
        <begin position="1196"/>
        <end position="1284"/>
    </location>
</feature>
<feature type="region of interest" description="Disordered" evidence="24">
    <location>
        <begin position="2404"/>
        <end position="2499"/>
    </location>
</feature>
<dbReference type="Gene3D" id="3.90.190.10">
    <property type="entry name" value="Protein tyrosine phosphatase superfamily"/>
    <property type="match status" value="2"/>
</dbReference>
<feature type="domain" description="Tyrosine-protein phosphatase" evidence="28">
    <location>
        <begin position="134"/>
        <end position="393"/>
    </location>
</feature>
<dbReference type="InterPro" id="IPR016130">
    <property type="entry name" value="Tyr_Pase_AS"/>
</dbReference>
<dbReference type="InterPro" id="IPR012568">
    <property type="entry name" value="KI67R"/>
</dbReference>
<evidence type="ECO:0000313" key="30">
    <source>
        <dbReference type="EMBL" id="KAH1167853.1"/>
    </source>
</evidence>
<evidence type="ECO:0000256" key="23">
    <source>
        <dbReference type="ARBA" id="ARBA00072659"/>
    </source>
</evidence>
<evidence type="ECO:0000256" key="15">
    <source>
        <dbReference type="ARBA" id="ARBA00022912"/>
    </source>
</evidence>
<dbReference type="Gene3D" id="2.60.200.20">
    <property type="match status" value="1"/>
</dbReference>
<keyword evidence="11 26" id="KW-0732">Signal</keyword>
<keyword evidence="16 25" id="KW-1133">Transmembrane helix</keyword>
<feature type="region of interest" description="Disordered" evidence="24">
    <location>
        <begin position="1437"/>
        <end position="1549"/>
    </location>
</feature>
<feature type="region of interest" description="Disordered" evidence="24">
    <location>
        <begin position="1347"/>
        <end position="1397"/>
    </location>
</feature>
<comment type="function">
    <text evidence="21">Isoform 1 and isoform 2 act as a negative regulator of FceRI-mediated signal transduction leading to cytokine production and degranulation, most likely by acting at the level of SYK to affect downstream events such as phosphorylation of SLP76 and LAT and mobilization of Ca(2+).</text>
</comment>
<feature type="compositionally biased region" description="Basic and acidic residues" evidence="24">
    <location>
        <begin position="3213"/>
        <end position="3224"/>
    </location>
</feature>
<evidence type="ECO:0000256" key="3">
    <source>
        <dbReference type="ARBA" id="ARBA00004496"/>
    </source>
</evidence>
<dbReference type="FunFam" id="3.90.190.10:FF:000022">
    <property type="entry name" value="Receptor-type tyrosine-protein phosphatase epsilon"/>
    <property type="match status" value="1"/>
</dbReference>
<feature type="chain" id="PRO_5038395631" description="Receptor-type tyrosine-protein phosphatase epsilon" evidence="26">
    <location>
        <begin position="23"/>
        <end position="3430"/>
    </location>
</feature>
<evidence type="ECO:0000256" key="12">
    <source>
        <dbReference type="ARBA" id="ARBA00022737"/>
    </source>
</evidence>
<evidence type="ECO:0000256" key="10">
    <source>
        <dbReference type="ARBA" id="ARBA00022692"/>
    </source>
</evidence>
<dbReference type="FunFam" id="3.90.190.10:FF:000007">
    <property type="entry name" value="Receptor-type tyrosine-protein phosphatase alpha"/>
    <property type="match status" value="1"/>
</dbReference>
<feature type="compositionally biased region" description="Basic and acidic residues" evidence="24">
    <location>
        <begin position="3158"/>
        <end position="3169"/>
    </location>
</feature>
<evidence type="ECO:0000259" key="28">
    <source>
        <dbReference type="PROSITE" id="PS50055"/>
    </source>
</evidence>
<evidence type="ECO:0000256" key="16">
    <source>
        <dbReference type="ARBA" id="ARBA00022989"/>
    </source>
</evidence>
<evidence type="ECO:0000256" key="8">
    <source>
        <dbReference type="ARBA" id="ARBA00022499"/>
    </source>
</evidence>
<keyword evidence="12" id="KW-0677">Repeat</keyword>
<dbReference type="InterPro" id="IPR029334">
    <property type="entry name" value="PP1-bd"/>
</dbReference>
<feature type="region of interest" description="Disordered" evidence="24">
    <location>
        <begin position="1093"/>
        <end position="1122"/>
    </location>
</feature>
<feature type="region of interest" description="Disordered" evidence="24">
    <location>
        <begin position="2689"/>
        <end position="3430"/>
    </location>
</feature>
<evidence type="ECO:0000259" key="29">
    <source>
        <dbReference type="PROSITE" id="PS50056"/>
    </source>
</evidence>
<keyword evidence="18" id="KW-0325">Glycoprotein</keyword>
<feature type="compositionally biased region" description="Polar residues" evidence="24">
    <location>
        <begin position="3086"/>
        <end position="3099"/>
    </location>
</feature>
<dbReference type="Pfam" id="PF00102">
    <property type="entry name" value="Y_phosphatase"/>
    <property type="match status" value="2"/>
</dbReference>
<dbReference type="InterPro" id="IPR000242">
    <property type="entry name" value="PTP_cat"/>
</dbReference>
<dbReference type="CDD" id="cd22673">
    <property type="entry name" value="FHA_Ki67"/>
    <property type="match status" value="1"/>
</dbReference>
<accession>A0A9D3WWA2</accession>
<feature type="compositionally biased region" description="Polar residues" evidence="24">
    <location>
        <begin position="3193"/>
        <end position="3206"/>
    </location>
</feature>
<dbReference type="PANTHER" id="PTHR21603">
    <property type="entry name" value="ANTIGEN KI-67-LIKE PROTEIN"/>
    <property type="match status" value="1"/>
</dbReference>
<dbReference type="CDD" id="cd14620">
    <property type="entry name" value="R-PTPc-E-1"/>
    <property type="match status" value="1"/>
</dbReference>
<dbReference type="PROSITE" id="PS50006">
    <property type="entry name" value="FHA_DOMAIN"/>
    <property type="match status" value="1"/>
</dbReference>
<dbReference type="InterPro" id="IPR029021">
    <property type="entry name" value="Prot-tyrosine_phosphatase-like"/>
</dbReference>
<dbReference type="CDD" id="cd14622">
    <property type="entry name" value="R-PTPc-E-2"/>
    <property type="match status" value="1"/>
</dbReference>
<feature type="domain" description="Tyrosine specific protein phosphatases" evidence="29">
    <location>
        <begin position="599"/>
        <end position="674"/>
    </location>
</feature>
<feature type="transmembrane region" description="Helical" evidence="25">
    <location>
        <begin position="46"/>
        <end position="68"/>
    </location>
</feature>
<evidence type="ECO:0000256" key="21">
    <source>
        <dbReference type="ARBA" id="ARBA00053907"/>
    </source>
</evidence>
<comment type="subcellular location">
    <subcellularLocation>
        <location evidence="2">Cell membrane</location>
        <topology evidence="2">Single-pass type I membrane protein</topology>
    </subcellularLocation>
    <subcellularLocation>
        <location evidence="3">Cytoplasm</location>
    </subcellularLocation>
    <subcellularLocation>
        <location evidence="1">Nucleus</location>
    </subcellularLocation>
</comment>
<keyword evidence="15" id="KW-0904">Protein phosphatase</keyword>
<evidence type="ECO:0000256" key="9">
    <source>
        <dbReference type="ARBA" id="ARBA00022553"/>
    </source>
</evidence>
<dbReference type="GO" id="GO:0004725">
    <property type="term" value="F:protein tyrosine phosphatase activity"/>
    <property type="evidence" value="ECO:0007669"/>
    <property type="project" value="UniProtKB-EC"/>
</dbReference>
<feature type="compositionally biased region" description="Basic and acidic residues" evidence="24">
    <location>
        <begin position="2422"/>
        <end position="2435"/>
    </location>
</feature>
<dbReference type="SUPFAM" id="SSF49879">
    <property type="entry name" value="SMAD/FHA domain"/>
    <property type="match status" value="1"/>
</dbReference>
<comment type="caution">
    <text evidence="30">The sequence shown here is derived from an EMBL/GenBank/DDBJ whole genome shotgun (WGS) entry which is preliminary data.</text>
</comment>
<feature type="region of interest" description="Disordered" evidence="24">
    <location>
        <begin position="2545"/>
        <end position="2606"/>
    </location>
</feature>
<evidence type="ECO:0000256" key="2">
    <source>
        <dbReference type="ARBA" id="ARBA00004251"/>
    </source>
</evidence>
<feature type="compositionally biased region" description="Basic and acidic residues" evidence="24">
    <location>
        <begin position="2466"/>
        <end position="2486"/>
    </location>
</feature>
<feature type="compositionally biased region" description="Basic and acidic residues" evidence="24">
    <location>
        <begin position="3051"/>
        <end position="3062"/>
    </location>
</feature>
<feature type="compositionally biased region" description="Polar residues" evidence="24">
    <location>
        <begin position="2918"/>
        <end position="2940"/>
    </location>
</feature>
<evidence type="ECO:0000256" key="4">
    <source>
        <dbReference type="ARBA" id="ARBA00007765"/>
    </source>
</evidence>
<feature type="compositionally biased region" description="Basic and acidic residues" evidence="24">
    <location>
        <begin position="3106"/>
        <end position="3117"/>
    </location>
</feature>
<keyword evidence="6" id="KW-1003">Cell membrane</keyword>
<proteinExistence type="inferred from homology"/>
<feature type="signal peptide" evidence="26">
    <location>
        <begin position="1"/>
        <end position="22"/>
    </location>
</feature>
<dbReference type="GO" id="GO:0005886">
    <property type="term" value="C:plasma membrane"/>
    <property type="evidence" value="ECO:0007669"/>
    <property type="project" value="UniProtKB-SubCell"/>
</dbReference>
<evidence type="ECO:0000256" key="7">
    <source>
        <dbReference type="ARBA" id="ARBA00022490"/>
    </source>
</evidence>
<feature type="compositionally biased region" description="Basic and acidic residues" evidence="24">
    <location>
        <begin position="3371"/>
        <end position="3386"/>
    </location>
</feature>
<feature type="compositionally biased region" description="Polar residues" evidence="24">
    <location>
        <begin position="2592"/>
        <end position="2605"/>
    </location>
</feature>
<dbReference type="Pfam" id="PF15276">
    <property type="entry name" value="PP1_bind"/>
    <property type="match status" value="1"/>
</dbReference>
<feature type="compositionally biased region" description="Basic and acidic residues" evidence="24">
    <location>
        <begin position="1347"/>
        <end position="1367"/>
    </location>
</feature>
<feature type="region of interest" description="Disordered" evidence="24">
    <location>
        <begin position="951"/>
        <end position="1014"/>
    </location>
</feature>
<feature type="compositionally biased region" description="Polar residues" evidence="24">
    <location>
        <begin position="3138"/>
        <end position="3148"/>
    </location>
</feature>